<sequence>MRGAWSALLTFLATTAAAHLEPEAQEALHILKQRILSDLGMKRLPDIRAVNISSAQVQRMTRRYFNNVRRSERELLTYSHKGYERDSYLLFKPEMELLSSLQWARLRFPNSSVVDVSAAVKRWREDSSEFLMLACGEPRCRKARLELLVRKARTKRAACNKECCKRSLKISFKEIGWDWIVQPVEFEAFYCKGRCRDVSDGFASTHALMQSILNYKGRKVSRPCCAPRKLRPLDLLHYNDKTPPELVVTRQKGMIVKECACA</sequence>
<feature type="non-terminal residue" evidence="9">
    <location>
        <position position="262"/>
    </location>
</feature>
<evidence type="ECO:0000256" key="6">
    <source>
        <dbReference type="RuleBase" id="RU000354"/>
    </source>
</evidence>
<dbReference type="Proteomes" id="UP000054359">
    <property type="component" value="Unassembled WGS sequence"/>
</dbReference>
<evidence type="ECO:0000259" key="8">
    <source>
        <dbReference type="PROSITE" id="PS51362"/>
    </source>
</evidence>
<evidence type="ECO:0000256" key="7">
    <source>
        <dbReference type="SAM" id="SignalP"/>
    </source>
</evidence>
<evidence type="ECO:0000313" key="10">
    <source>
        <dbReference type="Proteomes" id="UP000054359"/>
    </source>
</evidence>
<dbReference type="InterPro" id="IPR015615">
    <property type="entry name" value="TGF-beta-rel"/>
</dbReference>
<feature type="signal peptide" evidence="7">
    <location>
        <begin position="1"/>
        <end position="18"/>
    </location>
</feature>
<proteinExistence type="inferred from homology"/>
<dbReference type="InterPro" id="IPR029034">
    <property type="entry name" value="Cystine-knot_cytokine"/>
</dbReference>
<dbReference type="EMBL" id="KK116365">
    <property type="protein sequence ID" value="KFM67575.1"/>
    <property type="molecule type" value="Genomic_DNA"/>
</dbReference>
<protein>
    <submittedName>
        <fullName evidence="9">Dorsalin-1</fullName>
    </submittedName>
</protein>
<name>A0A087TR36_STEMI</name>
<dbReference type="InterPro" id="IPR001839">
    <property type="entry name" value="TGF-b_C"/>
</dbReference>
<evidence type="ECO:0000256" key="1">
    <source>
        <dbReference type="ARBA" id="ARBA00004613"/>
    </source>
</evidence>
<dbReference type="SMART" id="SM00204">
    <property type="entry name" value="TGFB"/>
    <property type="match status" value="1"/>
</dbReference>
<dbReference type="PROSITE" id="PS51362">
    <property type="entry name" value="TGF_BETA_2"/>
    <property type="match status" value="1"/>
</dbReference>
<reference evidence="9 10" key="1">
    <citation type="submission" date="2013-11" db="EMBL/GenBank/DDBJ databases">
        <title>Genome sequencing of Stegodyphus mimosarum.</title>
        <authorList>
            <person name="Bechsgaard J."/>
        </authorList>
    </citation>
    <scope>NUCLEOTIDE SEQUENCE [LARGE SCALE GENOMIC DNA]</scope>
</reference>
<dbReference type="STRING" id="407821.A0A087TR36"/>
<dbReference type="OMA" id="GWDWIVQ"/>
<dbReference type="CDD" id="cd13755">
    <property type="entry name" value="TGF_beta_maverick"/>
    <property type="match status" value="1"/>
</dbReference>
<keyword evidence="10" id="KW-1185">Reference proteome</keyword>
<dbReference type="Gene3D" id="2.10.90.10">
    <property type="entry name" value="Cystine-knot cytokines"/>
    <property type="match status" value="1"/>
</dbReference>
<dbReference type="OrthoDB" id="5949851at2759"/>
<evidence type="ECO:0000256" key="5">
    <source>
        <dbReference type="ARBA" id="ARBA00023157"/>
    </source>
</evidence>
<keyword evidence="3" id="KW-0964">Secreted</keyword>
<dbReference type="SUPFAM" id="SSF57501">
    <property type="entry name" value="Cystine-knot cytokines"/>
    <property type="match status" value="1"/>
</dbReference>
<keyword evidence="4 6" id="KW-0339">Growth factor</keyword>
<dbReference type="GO" id="GO:0008083">
    <property type="term" value="F:growth factor activity"/>
    <property type="evidence" value="ECO:0007669"/>
    <property type="project" value="UniProtKB-KW"/>
</dbReference>
<dbReference type="PROSITE" id="PS00250">
    <property type="entry name" value="TGF_BETA_1"/>
    <property type="match status" value="1"/>
</dbReference>
<evidence type="ECO:0000256" key="2">
    <source>
        <dbReference type="ARBA" id="ARBA00006656"/>
    </source>
</evidence>
<dbReference type="PANTHER" id="PTHR11848">
    <property type="entry name" value="TGF-BETA FAMILY"/>
    <property type="match status" value="1"/>
</dbReference>
<comment type="subcellular location">
    <subcellularLocation>
        <location evidence="1">Secreted</location>
    </subcellularLocation>
</comment>
<dbReference type="Pfam" id="PF00019">
    <property type="entry name" value="TGF_beta"/>
    <property type="match status" value="1"/>
</dbReference>
<dbReference type="InterPro" id="IPR017948">
    <property type="entry name" value="TGFb_CS"/>
</dbReference>
<organism evidence="9 10">
    <name type="scientific">Stegodyphus mimosarum</name>
    <name type="common">African social velvet spider</name>
    <dbReference type="NCBI Taxonomy" id="407821"/>
    <lineage>
        <taxon>Eukaryota</taxon>
        <taxon>Metazoa</taxon>
        <taxon>Ecdysozoa</taxon>
        <taxon>Arthropoda</taxon>
        <taxon>Chelicerata</taxon>
        <taxon>Arachnida</taxon>
        <taxon>Araneae</taxon>
        <taxon>Araneomorphae</taxon>
        <taxon>Entelegynae</taxon>
        <taxon>Eresoidea</taxon>
        <taxon>Eresidae</taxon>
        <taxon>Stegodyphus</taxon>
    </lineage>
</organism>
<dbReference type="GO" id="GO:0005615">
    <property type="term" value="C:extracellular space"/>
    <property type="evidence" value="ECO:0007669"/>
    <property type="project" value="TreeGrafter"/>
</dbReference>
<dbReference type="GO" id="GO:0005125">
    <property type="term" value="F:cytokine activity"/>
    <property type="evidence" value="ECO:0007669"/>
    <property type="project" value="TreeGrafter"/>
</dbReference>
<dbReference type="AlphaFoldDB" id="A0A087TR36"/>
<feature type="domain" description="TGF-beta family profile" evidence="8">
    <location>
        <begin position="153"/>
        <end position="262"/>
    </location>
</feature>
<gene>
    <name evidence="9" type="ORF">X975_21824</name>
</gene>
<comment type="similarity">
    <text evidence="2 6">Belongs to the TGF-beta family.</text>
</comment>
<accession>A0A087TR36</accession>
<evidence type="ECO:0000256" key="4">
    <source>
        <dbReference type="ARBA" id="ARBA00023030"/>
    </source>
</evidence>
<evidence type="ECO:0000256" key="3">
    <source>
        <dbReference type="ARBA" id="ARBA00022525"/>
    </source>
</evidence>
<keyword evidence="5" id="KW-1015">Disulfide bond</keyword>
<keyword evidence="7" id="KW-0732">Signal</keyword>
<evidence type="ECO:0000313" key="9">
    <source>
        <dbReference type="EMBL" id="KFM67575.1"/>
    </source>
</evidence>
<feature type="chain" id="PRO_5001829884" evidence="7">
    <location>
        <begin position="19"/>
        <end position="262"/>
    </location>
</feature>